<comment type="caution">
    <text evidence="1">The sequence shown here is derived from an EMBL/GenBank/DDBJ whole genome shotgun (WGS) entry which is preliminary data.</text>
</comment>
<protein>
    <submittedName>
        <fullName evidence="1">Uncharacterized protein</fullName>
    </submittedName>
</protein>
<gene>
    <name evidence="1" type="ORF">GQ43DRAFT_443156</name>
</gene>
<organism evidence="1 2">
    <name type="scientific">Delitschia confertaspora ATCC 74209</name>
    <dbReference type="NCBI Taxonomy" id="1513339"/>
    <lineage>
        <taxon>Eukaryota</taxon>
        <taxon>Fungi</taxon>
        <taxon>Dikarya</taxon>
        <taxon>Ascomycota</taxon>
        <taxon>Pezizomycotina</taxon>
        <taxon>Dothideomycetes</taxon>
        <taxon>Pleosporomycetidae</taxon>
        <taxon>Pleosporales</taxon>
        <taxon>Delitschiaceae</taxon>
        <taxon>Delitschia</taxon>
    </lineage>
</organism>
<keyword evidence="2" id="KW-1185">Reference proteome</keyword>
<proteinExistence type="predicted"/>
<reference evidence="1" key="1">
    <citation type="journal article" date="2020" name="Stud. Mycol.">
        <title>101 Dothideomycetes genomes: a test case for predicting lifestyles and emergence of pathogens.</title>
        <authorList>
            <person name="Haridas S."/>
            <person name="Albert R."/>
            <person name="Binder M."/>
            <person name="Bloem J."/>
            <person name="Labutti K."/>
            <person name="Salamov A."/>
            <person name="Andreopoulos B."/>
            <person name="Baker S."/>
            <person name="Barry K."/>
            <person name="Bills G."/>
            <person name="Bluhm B."/>
            <person name="Cannon C."/>
            <person name="Castanera R."/>
            <person name="Culley D."/>
            <person name="Daum C."/>
            <person name="Ezra D."/>
            <person name="Gonzalez J."/>
            <person name="Henrissat B."/>
            <person name="Kuo A."/>
            <person name="Liang C."/>
            <person name="Lipzen A."/>
            <person name="Lutzoni F."/>
            <person name="Magnuson J."/>
            <person name="Mondo S."/>
            <person name="Nolan M."/>
            <person name="Ohm R."/>
            <person name="Pangilinan J."/>
            <person name="Park H.-J."/>
            <person name="Ramirez L."/>
            <person name="Alfaro M."/>
            <person name="Sun H."/>
            <person name="Tritt A."/>
            <person name="Yoshinaga Y."/>
            <person name="Zwiers L.-H."/>
            <person name="Turgeon B."/>
            <person name="Goodwin S."/>
            <person name="Spatafora J."/>
            <person name="Crous P."/>
            <person name="Grigoriev I."/>
        </authorList>
    </citation>
    <scope>NUCLEOTIDE SEQUENCE</scope>
    <source>
        <strain evidence="1">ATCC 74209</strain>
    </source>
</reference>
<sequence length="119" mass="13203">MFGVTPQIIKLLSCSGIPWTQTWGMMYLIPFLIVEALNALASPQTTISAKEDETRNSLERSLHRFDSLCGILATLLQLCLHAYLELILGTPSGSNAKRWHFCTRSLGAHLLGALLYMPL</sequence>
<name>A0A9P4JFU3_9PLEO</name>
<evidence type="ECO:0000313" key="2">
    <source>
        <dbReference type="Proteomes" id="UP000799536"/>
    </source>
</evidence>
<dbReference type="OrthoDB" id="3775051at2759"/>
<evidence type="ECO:0000313" key="1">
    <source>
        <dbReference type="EMBL" id="KAF2198648.1"/>
    </source>
</evidence>
<dbReference type="Proteomes" id="UP000799536">
    <property type="component" value="Unassembled WGS sequence"/>
</dbReference>
<accession>A0A9P4JFU3</accession>
<dbReference type="EMBL" id="ML994128">
    <property type="protein sequence ID" value="KAF2198648.1"/>
    <property type="molecule type" value="Genomic_DNA"/>
</dbReference>
<dbReference type="AlphaFoldDB" id="A0A9P4JFU3"/>